<dbReference type="PANTHER" id="PTHR11485:SF57">
    <property type="entry name" value="TRANSFERRIN"/>
    <property type="match status" value="1"/>
</dbReference>
<feature type="domain" description="Transferrin-like" evidence="4">
    <location>
        <begin position="448"/>
        <end position="781"/>
    </location>
</feature>
<dbReference type="InterPro" id="IPR001156">
    <property type="entry name" value="Transferrin-like_dom"/>
</dbReference>
<dbReference type="PROSITE" id="PS51408">
    <property type="entry name" value="TRANSFERRIN_LIKE_4"/>
    <property type="match status" value="3"/>
</dbReference>
<accession>A0AAN9ABW9</accession>
<dbReference type="InterPro" id="IPR018195">
    <property type="entry name" value="Transferrin_Fe_BS"/>
</dbReference>
<evidence type="ECO:0000313" key="6">
    <source>
        <dbReference type="Proteomes" id="UP001381693"/>
    </source>
</evidence>
<proteinExistence type="predicted"/>
<dbReference type="PROSITE" id="PS00206">
    <property type="entry name" value="TRANSFERRIN_LIKE_2"/>
    <property type="match status" value="1"/>
</dbReference>
<feature type="domain" description="Transferrin-like" evidence="4">
    <location>
        <begin position="787"/>
        <end position="1064"/>
    </location>
</feature>
<dbReference type="EMBL" id="JAXCGZ010003964">
    <property type="protein sequence ID" value="KAK7082568.1"/>
    <property type="molecule type" value="Genomic_DNA"/>
</dbReference>
<keyword evidence="3" id="KW-0677">Repeat</keyword>
<evidence type="ECO:0000256" key="3">
    <source>
        <dbReference type="ARBA" id="ARBA00022737"/>
    </source>
</evidence>
<comment type="subcellular location">
    <subcellularLocation>
        <location evidence="1">Secreted</location>
    </subcellularLocation>
</comment>
<dbReference type="GO" id="GO:0055037">
    <property type="term" value="C:recycling endosome"/>
    <property type="evidence" value="ECO:0007669"/>
    <property type="project" value="TreeGrafter"/>
</dbReference>
<organism evidence="5 6">
    <name type="scientific">Halocaridina rubra</name>
    <name type="common">Hawaiian red shrimp</name>
    <dbReference type="NCBI Taxonomy" id="373956"/>
    <lineage>
        <taxon>Eukaryota</taxon>
        <taxon>Metazoa</taxon>
        <taxon>Ecdysozoa</taxon>
        <taxon>Arthropoda</taxon>
        <taxon>Crustacea</taxon>
        <taxon>Multicrustacea</taxon>
        <taxon>Malacostraca</taxon>
        <taxon>Eumalacostraca</taxon>
        <taxon>Eucarida</taxon>
        <taxon>Decapoda</taxon>
        <taxon>Pleocyemata</taxon>
        <taxon>Caridea</taxon>
        <taxon>Atyoidea</taxon>
        <taxon>Atyidae</taxon>
        <taxon>Halocaridina</taxon>
    </lineage>
</organism>
<evidence type="ECO:0000256" key="1">
    <source>
        <dbReference type="ARBA" id="ARBA00004613"/>
    </source>
</evidence>
<name>A0AAN9ABW9_HALRR</name>
<dbReference type="GO" id="GO:0005615">
    <property type="term" value="C:extracellular space"/>
    <property type="evidence" value="ECO:0007669"/>
    <property type="project" value="TreeGrafter"/>
</dbReference>
<reference evidence="5 6" key="1">
    <citation type="submission" date="2023-11" db="EMBL/GenBank/DDBJ databases">
        <title>Halocaridina rubra genome assembly.</title>
        <authorList>
            <person name="Smith C."/>
        </authorList>
    </citation>
    <scope>NUCLEOTIDE SEQUENCE [LARGE SCALE GENOMIC DNA]</scope>
    <source>
        <strain evidence="5">EP-1</strain>
        <tissue evidence="5">Whole</tissue>
    </source>
</reference>
<dbReference type="FunFam" id="3.40.190.10:FF:000095">
    <property type="entry name" value="Lactotransferrin"/>
    <property type="match status" value="1"/>
</dbReference>
<evidence type="ECO:0000256" key="2">
    <source>
        <dbReference type="ARBA" id="ARBA00022525"/>
    </source>
</evidence>
<dbReference type="SUPFAM" id="SSF53850">
    <property type="entry name" value="Periplasmic binding protein-like II"/>
    <property type="match status" value="3"/>
</dbReference>
<dbReference type="CDD" id="cd13529">
    <property type="entry name" value="PBP2_transferrin"/>
    <property type="match status" value="3"/>
</dbReference>
<dbReference type="GO" id="GO:0005886">
    <property type="term" value="C:plasma membrane"/>
    <property type="evidence" value="ECO:0007669"/>
    <property type="project" value="TreeGrafter"/>
</dbReference>
<keyword evidence="6" id="KW-1185">Reference proteome</keyword>
<dbReference type="AlphaFoldDB" id="A0AAN9ABW9"/>
<dbReference type="Pfam" id="PF00405">
    <property type="entry name" value="Transferrin"/>
    <property type="match status" value="4"/>
</dbReference>
<dbReference type="PRINTS" id="PR00422">
    <property type="entry name" value="TRANSFERRIN"/>
</dbReference>
<gene>
    <name evidence="5" type="primary">MFI2_1</name>
    <name evidence="5" type="ORF">SK128_013314</name>
</gene>
<feature type="domain" description="Transferrin-like" evidence="4">
    <location>
        <begin position="94"/>
        <end position="445"/>
    </location>
</feature>
<dbReference type="Proteomes" id="UP001381693">
    <property type="component" value="Unassembled WGS sequence"/>
</dbReference>
<dbReference type="Gene3D" id="3.40.190.10">
    <property type="entry name" value="Periplasmic binding protein-like II"/>
    <property type="match status" value="6"/>
</dbReference>
<sequence length="1081" mass="120058">MPPKCVSDGSDGSATKKRKAITMEIKTEVVNRAEKEESSTNIGRNLRLAHKFKTEWESGVKIPFLDVLVLREPNKYSFTVSGYKLDHPNFKDSVIICVQTKAEQEKCEDLAKATMAYTASEGIGVKCSLDEAGSGCYPNIYFGRADVITLDGGDVYQVTEDYGFERLLSEVYVDSSVTSASSYYAVAVIRAESNITSFEQLQGRKSCHTGIDKTAGWKMPVASLLEQRLIDPRHCNYISAIAEFFSGGSCAPGAKSNRYNKEGNYIERLCRLCTGEGENQCARGNDEPFYSYAGAFRCLVHGGGDVAFVKHTTVSSLTGGKTSASWAVGLQADQFRLLCPLGGIAAVSEYKTCHIALVPAHEVVVSGRMPEARKTKIRETLLGISQIFNPEAAGYKTFRLFGSYHGIPDLLYKDSAVALRSLSEDTIEERARKKNYFKKLNELHGCEVRVCALEEQMHDCQAMAQTMLSVGQQFVCVSARDRYDCVRRVIRGQVDMSPVPGGFLGLDPDLRILAFMRDPVYSQQEYRYKAVMVVRRATVKNISDLRGKKSCHTGYGKTTGWRIPIAMLKRAGVIQPICEAHQSAIEHEIGSVAVTFNRACIPGAWAVSTTLDASLKNKYKAMCSMCRSKTCDSNDDYAGYEGALRCLTTENGGDVAFSKLSVVKEFFTDSRTVDSSEYGLLCPDNKIVNINSQEAENCYWAARPWDAYVTHGGASDAKVQKLFWALTEAKLKGEEDFRNRNWYFTTLGIGDNSDILPVMENVRTQDYYSKTRMDVVEAEDICTEEPVRFCVLSDEEENKCNDLKNVLRLNGITPSLQCVRGSDIDDCLSRININQADIISLNDIQRYKVRQSYNIMTLLSESYGQAGDTRYYLVGLVKKASGVISVADLAGRTTCYASHNVSDPLTIDDSLMKCLDGTSDFFHSYAEAITCLAGSNTDVAFVKVSISGEFTSNDEIVPAYLNPQNYEILCASGVLPLSASNIEDCNLGRVPANMVVTRQSDTSSRREDMINLLLKAAKYYGKSDSFFRLFYDYFSKPNLLFKDATTKLAPVTDDHYQSFLGTMWQQACGLYDHHLKMDNSY</sequence>
<dbReference type="GO" id="GO:0005769">
    <property type="term" value="C:early endosome"/>
    <property type="evidence" value="ECO:0007669"/>
    <property type="project" value="TreeGrafter"/>
</dbReference>
<keyword evidence="2" id="KW-0964">Secreted</keyword>
<dbReference type="SMART" id="SM00094">
    <property type="entry name" value="TR_FER"/>
    <property type="match status" value="3"/>
</dbReference>
<evidence type="ECO:0000259" key="4">
    <source>
        <dbReference type="PROSITE" id="PS51408"/>
    </source>
</evidence>
<protein>
    <submittedName>
        <fullName evidence="5">Antigen p97-like protein</fullName>
    </submittedName>
</protein>
<evidence type="ECO:0000313" key="5">
    <source>
        <dbReference type="EMBL" id="KAK7082568.1"/>
    </source>
</evidence>
<comment type="caution">
    <text evidence="5">The sequence shown here is derived from an EMBL/GenBank/DDBJ whole genome shotgun (WGS) entry which is preliminary data.</text>
</comment>
<dbReference type="GO" id="GO:0006826">
    <property type="term" value="P:iron ion transport"/>
    <property type="evidence" value="ECO:0007669"/>
    <property type="project" value="TreeGrafter"/>
</dbReference>
<dbReference type="PANTHER" id="PTHR11485">
    <property type="entry name" value="TRANSFERRIN"/>
    <property type="match status" value="1"/>
</dbReference>